<evidence type="ECO:0000259" key="2">
    <source>
        <dbReference type="Pfam" id="PF01757"/>
    </source>
</evidence>
<keyword evidence="1" id="KW-0812">Transmembrane</keyword>
<feature type="transmembrane region" description="Helical" evidence="1">
    <location>
        <begin position="42"/>
        <end position="62"/>
    </location>
</feature>
<dbReference type="AlphaFoldDB" id="A0A0M9GMU1"/>
<dbReference type="Proteomes" id="UP000038011">
    <property type="component" value="Unassembled WGS sequence"/>
</dbReference>
<dbReference type="OrthoDB" id="9796461at2"/>
<comment type="caution">
    <text evidence="3">The sequence shown here is derived from an EMBL/GenBank/DDBJ whole genome shotgun (WGS) entry which is preliminary data.</text>
</comment>
<accession>A0A0M9GMU1</accession>
<keyword evidence="1" id="KW-0472">Membrane</keyword>
<gene>
    <name evidence="3" type="ORF">SU32_07615</name>
</gene>
<evidence type="ECO:0000313" key="4">
    <source>
        <dbReference type="Proteomes" id="UP000038011"/>
    </source>
</evidence>
<feature type="transmembrane region" description="Helical" evidence="1">
    <location>
        <begin position="115"/>
        <end position="134"/>
    </location>
</feature>
<proteinExistence type="predicted"/>
<sequence length="139" mass="15949">MNNLLTDTRVEKQRLPHLDALRALAVTIVVLFHLKVPGFSAGYLGVDLFFMLSGFLMTWTMLRDKAQFGRFRVRAFYARRIQRIVPSLVLTILMTLVIAYLMMSPAHLIDTARQAQAALFFYSNIFSTIKLVTLPQKVR</sequence>
<reference evidence="3 4" key="1">
    <citation type="submission" date="2015-01" db="EMBL/GenBank/DDBJ databases">
        <title>Ahrensia donghaiensis sp. nov., a novel dimethylsulphoniopropionate-cleavage bacterium isolated from seawater and emended descriptions of the genus Ahrensia and Ahrensia kielensis.</title>
        <authorList>
            <person name="Liu J."/>
        </authorList>
    </citation>
    <scope>NUCLEOTIDE SEQUENCE [LARGE SCALE GENOMIC DNA]</scope>
    <source>
        <strain evidence="3 4">LZD062</strain>
    </source>
</reference>
<dbReference type="EMBL" id="JXMU01000010">
    <property type="protein sequence ID" value="KPB01453.1"/>
    <property type="molecule type" value="Genomic_DNA"/>
</dbReference>
<feature type="domain" description="Acyltransferase 3" evidence="2">
    <location>
        <begin position="18"/>
        <end position="119"/>
    </location>
</feature>
<keyword evidence="4" id="KW-1185">Reference proteome</keyword>
<dbReference type="PATRIC" id="fig|1514904.3.peg.343"/>
<evidence type="ECO:0000256" key="1">
    <source>
        <dbReference type="SAM" id="Phobius"/>
    </source>
</evidence>
<feature type="transmembrane region" description="Helical" evidence="1">
    <location>
        <begin position="83"/>
        <end position="103"/>
    </location>
</feature>
<dbReference type="PANTHER" id="PTHR23028:SF53">
    <property type="entry name" value="ACYL_TRANSF_3 DOMAIN-CONTAINING PROTEIN"/>
    <property type="match status" value="1"/>
</dbReference>
<dbReference type="GO" id="GO:0000271">
    <property type="term" value="P:polysaccharide biosynthetic process"/>
    <property type="evidence" value="ECO:0007669"/>
    <property type="project" value="TreeGrafter"/>
</dbReference>
<dbReference type="RefSeq" id="WP_053998760.1">
    <property type="nucleotide sequence ID" value="NZ_JXMU01000010.1"/>
</dbReference>
<name>A0A0M9GMU1_9HYPH</name>
<dbReference type="InterPro" id="IPR050879">
    <property type="entry name" value="Acyltransferase_3"/>
</dbReference>
<evidence type="ECO:0000313" key="3">
    <source>
        <dbReference type="EMBL" id="KPB01453.1"/>
    </source>
</evidence>
<dbReference type="InterPro" id="IPR002656">
    <property type="entry name" value="Acyl_transf_3_dom"/>
</dbReference>
<dbReference type="STRING" id="1514904.SU32_07615"/>
<organism evidence="3 4">
    <name type="scientific">Ahrensia marina</name>
    <dbReference type="NCBI Taxonomy" id="1514904"/>
    <lineage>
        <taxon>Bacteria</taxon>
        <taxon>Pseudomonadati</taxon>
        <taxon>Pseudomonadota</taxon>
        <taxon>Alphaproteobacteria</taxon>
        <taxon>Hyphomicrobiales</taxon>
        <taxon>Ahrensiaceae</taxon>
        <taxon>Ahrensia</taxon>
    </lineage>
</organism>
<dbReference type="PANTHER" id="PTHR23028">
    <property type="entry name" value="ACETYLTRANSFERASE"/>
    <property type="match status" value="1"/>
</dbReference>
<dbReference type="GO" id="GO:0016020">
    <property type="term" value="C:membrane"/>
    <property type="evidence" value="ECO:0007669"/>
    <property type="project" value="TreeGrafter"/>
</dbReference>
<protein>
    <recommendedName>
        <fullName evidence="2">Acyltransferase 3 domain-containing protein</fullName>
    </recommendedName>
</protein>
<keyword evidence="1" id="KW-1133">Transmembrane helix</keyword>
<dbReference type="GO" id="GO:0016747">
    <property type="term" value="F:acyltransferase activity, transferring groups other than amino-acyl groups"/>
    <property type="evidence" value="ECO:0007669"/>
    <property type="project" value="InterPro"/>
</dbReference>
<dbReference type="Pfam" id="PF01757">
    <property type="entry name" value="Acyl_transf_3"/>
    <property type="match status" value="1"/>
</dbReference>